<name>A0A0F9QQB1_9ZZZZ</name>
<feature type="compositionally biased region" description="Basic and acidic residues" evidence="1">
    <location>
        <begin position="166"/>
        <end position="177"/>
    </location>
</feature>
<reference evidence="2" key="1">
    <citation type="journal article" date="2015" name="Nature">
        <title>Complex archaea that bridge the gap between prokaryotes and eukaryotes.</title>
        <authorList>
            <person name="Spang A."/>
            <person name="Saw J.H."/>
            <person name="Jorgensen S.L."/>
            <person name="Zaremba-Niedzwiedzka K."/>
            <person name="Martijn J."/>
            <person name="Lind A.E."/>
            <person name="van Eijk R."/>
            <person name="Schleper C."/>
            <person name="Guy L."/>
            <person name="Ettema T.J."/>
        </authorList>
    </citation>
    <scope>NUCLEOTIDE SEQUENCE</scope>
</reference>
<evidence type="ECO:0000313" key="2">
    <source>
        <dbReference type="EMBL" id="KKN46355.1"/>
    </source>
</evidence>
<comment type="caution">
    <text evidence="2">The sequence shown here is derived from an EMBL/GenBank/DDBJ whole genome shotgun (WGS) entry which is preliminary data.</text>
</comment>
<dbReference type="EMBL" id="LAZR01001335">
    <property type="protein sequence ID" value="KKN46355.1"/>
    <property type="molecule type" value="Genomic_DNA"/>
</dbReference>
<feature type="region of interest" description="Disordered" evidence="1">
    <location>
        <begin position="158"/>
        <end position="177"/>
    </location>
</feature>
<evidence type="ECO:0000256" key="1">
    <source>
        <dbReference type="SAM" id="MobiDB-lite"/>
    </source>
</evidence>
<organism evidence="2">
    <name type="scientific">marine sediment metagenome</name>
    <dbReference type="NCBI Taxonomy" id="412755"/>
    <lineage>
        <taxon>unclassified sequences</taxon>
        <taxon>metagenomes</taxon>
        <taxon>ecological metagenomes</taxon>
    </lineage>
</organism>
<accession>A0A0F9QQB1</accession>
<dbReference type="AlphaFoldDB" id="A0A0F9QQB1"/>
<sequence>MCNTFSAICLPNGDLIFPAEYTDNHIDIIELKDLADNGRDLVKLECTPIDLRFDDLSSYVFKVDQPDLPSWWNEHIKQRAKETMMRRIGNMIVDDSRQILLGGCWILTGNARICLMKNSRIVLMTGSSRIEQMAGSSRIEQMTGSSRIEQMYGSSQIDRMTGSSRIGEDCRKVNNEE</sequence>
<gene>
    <name evidence="2" type="ORF">LCGC14_0673830</name>
</gene>
<protein>
    <submittedName>
        <fullName evidence="2">Uncharacterized protein</fullName>
    </submittedName>
</protein>
<proteinExistence type="predicted"/>